<gene>
    <name evidence="1" type="ORF">M2280_000317</name>
</gene>
<evidence type="ECO:0000313" key="2">
    <source>
        <dbReference type="Proteomes" id="UP001160334"/>
    </source>
</evidence>
<sequence>MGSKARGLARQKAARAEQSNQWWTYAVECARQIRAGSPPPALTVHGLVMGHGERPIVEGTAEYSRYWAGDGTYYRTSSFAIGSPALVLGSIAGTMIANSNAKRAAERNATLMWREHQPIRFLVTNHRVLCHTATKGWLSFYFNAVTEFHPDLHGWSLVLAFQDTAPLALSGPAAPALALWCGHGILGERWVTDPRMAPLLS</sequence>
<proteinExistence type="predicted"/>
<protein>
    <submittedName>
        <fullName evidence="1">Uncharacterized protein</fullName>
    </submittedName>
</protein>
<evidence type="ECO:0000313" key="1">
    <source>
        <dbReference type="EMBL" id="MDH6279112.1"/>
    </source>
</evidence>
<dbReference type="Proteomes" id="UP001160334">
    <property type="component" value="Unassembled WGS sequence"/>
</dbReference>
<accession>A0ABT6M474</accession>
<comment type="caution">
    <text evidence="1">The sequence shown here is derived from an EMBL/GenBank/DDBJ whole genome shotgun (WGS) entry which is preliminary data.</text>
</comment>
<organism evidence="1 2">
    <name type="scientific">Prescottella agglutinans</name>
    <dbReference type="NCBI Taxonomy" id="1644129"/>
    <lineage>
        <taxon>Bacteria</taxon>
        <taxon>Bacillati</taxon>
        <taxon>Actinomycetota</taxon>
        <taxon>Actinomycetes</taxon>
        <taxon>Mycobacteriales</taxon>
        <taxon>Nocardiaceae</taxon>
        <taxon>Prescottella</taxon>
    </lineage>
</organism>
<keyword evidence="2" id="KW-1185">Reference proteome</keyword>
<name>A0ABT6M474_9NOCA</name>
<dbReference type="EMBL" id="JARXVC010000001">
    <property type="protein sequence ID" value="MDH6279112.1"/>
    <property type="molecule type" value="Genomic_DNA"/>
</dbReference>
<reference evidence="1 2" key="1">
    <citation type="submission" date="2023-04" db="EMBL/GenBank/DDBJ databases">
        <title>Forest soil microbial communities from Buena Vista Peninsula, Colon Province, Panama.</title>
        <authorList>
            <person name="Bouskill N."/>
        </authorList>
    </citation>
    <scope>NUCLEOTIDE SEQUENCE [LARGE SCALE GENOMIC DNA]</scope>
    <source>
        <strain evidence="1 2">CFH S0262</strain>
    </source>
</reference>
<dbReference type="RefSeq" id="WP_280758506.1">
    <property type="nucleotide sequence ID" value="NZ_JARXVC010000001.1"/>
</dbReference>